<dbReference type="SUPFAM" id="SSF49879">
    <property type="entry name" value="SMAD/FHA domain"/>
    <property type="match status" value="1"/>
</dbReference>
<dbReference type="Pfam" id="PF00498">
    <property type="entry name" value="FHA"/>
    <property type="match status" value="1"/>
</dbReference>
<proteinExistence type="predicted"/>
<dbReference type="Gene3D" id="2.60.200.20">
    <property type="match status" value="1"/>
</dbReference>
<accession>A0A1H9UBJ0</accession>
<evidence type="ECO:0000256" key="1">
    <source>
        <dbReference type="ARBA" id="ARBA00022553"/>
    </source>
</evidence>
<dbReference type="InterPro" id="IPR008984">
    <property type="entry name" value="SMAD_FHA_dom_sf"/>
</dbReference>
<organism evidence="3 4">
    <name type="scientific">Actinokineospora terrae</name>
    <dbReference type="NCBI Taxonomy" id="155974"/>
    <lineage>
        <taxon>Bacteria</taxon>
        <taxon>Bacillati</taxon>
        <taxon>Actinomycetota</taxon>
        <taxon>Actinomycetes</taxon>
        <taxon>Pseudonocardiales</taxon>
        <taxon>Pseudonocardiaceae</taxon>
        <taxon>Actinokineospora</taxon>
    </lineage>
</organism>
<dbReference type="AlphaFoldDB" id="A0A1H9UBJ0"/>
<keyword evidence="1" id="KW-0597">Phosphoprotein</keyword>
<keyword evidence="4" id="KW-1185">Reference proteome</keyword>
<name>A0A1H9UBJ0_9PSEU</name>
<evidence type="ECO:0000313" key="4">
    <source>
        <dbReference type="Proteomes" id="UP000199051"/>
    </source>
</evidence>
<gene>
    <name evidence="3" type="ORF">SAMN04487818_107128</name>
</gene>
<reference evidence="4" key="1">
    <citation type="submission" date="2016-10" db="EMBL/GenBank/DDBJ databases">
        <authorList>
            <person name="Varghese N."/>
            <person name="Submissions S."/>
        </authorList>
    </citation>
    <scope>NUCLEOTIDE SEQUENCE [LARGE SCALE GENOMIC DNA]</scope>
    <source>
        <strain evidence="4">DSM 44260</strain>
    </source>
</reference>
<evidence type="ECO:0000259" key="2">
    <source>
        <dbReference type="PROSITE" id="PS50006"/>
    </source>
</evidence>
<dbReference type="InterPro" id="IPR000253">
    <property type="entry name" value="FHA_dom"/>
</dbReference>
<dbReference type="EMBL" id="FOGI01000007">
    <property type="protein sequence ID" value="SES06816.1"/>
    <property type="molecule type" value="Genomic_DNA"/>
</dbReference>
<protein>
    <submittedName>
        <fullName evidence="3">FHA domain-containing protein</fullName>
    </submittedName>
</protein>
<sequence>MAPVPVEPAADQVEGKTTLVTGLPTKPEDTEVIGGTTAVITHLPWVIADDPGATRARPALSATAPLLVPAIRCDSGHWNPPHAVACRVCGAGVPLQQPVEVPRPPLGALRLSSGDLVQLDRGVLLGRAPDVAAVKQPVRPHVVRLRSPDGDVSRNHVEVRLHGWQVLVLDLGSRNGTEVRPPADLPFALVPHQPVEIAPGTVVGLAEGVEFVFEVTG</sequence>
<feature type="domain" description="FHA" evidence="2">
    <location>
        <begin position="123"/>
        <end position="179"/>
    </location>
</feature>
<dbReference type="Proteomes" id="UP000199051">
    <property type="component" value="Unassembled WGS sequence"/>
</dbReference>
<dbReference type="STRING" id="155974.SAMN04487818_107128"/>
<evidence type="ECO:0000313" key="3">
    <source>
        <dbReference type="EMBL" id="SES06816.1"/>
    </source>
</evidence>
<dbReference type="PROSITE" id="PS50006">
    <property type="entry name" value="FHA_DOMAIN"/>
    <property type="match status" value="1"/>
</dbReference>